<keyword evidence="2" id="KW-1185">Reference proteome</keyword>
<accession>A0A192H5Y7</accession>
<gene>
    <name evidence="1" type="ORF">AYR53_12420</name>
</gene>
<dbReference type="EMBL" id="CP014874">
    <property type="protein sequence ID" value="ANK63622.1"/>
    <property type="molecule type" value="Genomic_DNA"/>
</dbReference>
<name>A0A192H5Y7_9LACO</name>
<dbReference type="Proteomes" id="UP000078582">
    <property type="component" value="Plasmid pL11989-1"/>
</dbReference>
<proteinExistence type="predicted"/>
<sequence>MENHNPSSQIPKKKRKLVELLECKDYIVPLNQDVIVKKTIYRSSARITDRQRNQVKRVLRSQGYQGRISSIRYTRVNYKYSFKVSVKYQGSVGKFLVNTKNETVEFKGMV</sequence>
<reference evidence="1 2" key="1">
    <citation type="submission" date="2016-03" db="EMBL/GenBank/DDBJ databases">
        <title>Pediococcus and Lactobacillus from brewery environment - whole genome sequencing and assembly.</title>
        <authorList>
            <person name="Behr J."/>
            <person name="Geissler A.J."/>
            <person name="Vogel R.F."/>
        </authorList>
    </citation>
    <scope>NUCLEOTIDE SEQUENCE [LARGE SCALE GENOMIC DNA]</scope>
    <source>
        <strain evidence="1 2">TMW 1.1989</strain>
        <plasmid evidence="2">pl11989-1</plasmid>
    </source>
</reference>
<geneLocation type="plasmid" evidence="2">
    <name>pl11989-1</name>
</geneLocation>
<evidence type="ECO:0000313" key="2">
    <source>
        <dbReference type="Proteomes" id="UP000078582"/>
    </source>
</evidence>
<protein>
    <submittedName>
        <fullName evidence="1">Uncharacterized protein</fullName>
    </submittedName>
</protein>
<dbReference type="OrthoDB" id="2293592at2"/>
<organism evidence="1 2">
    <name type="scientific">Loigolactobacillus backii</name>
    <dbReference type="NCBI Taxonomy" id="375175"/>
    <lineage>
        <taxon>Bacteria</taxon>
        <taxon>Bacillati</taxon>
        <taxon>Bacillota</taxon>
        <taxon>Bacilli</taxon>
        <taxon>Lactobacillales</taxon>
        <taxon>Lactobacillaceae</taxon>
        <taxon>Loigolactobacillus</taxon>
    </lineage>
</organism>
<keyword evidence="1" id="KW-0614">Plasmid</keyword>
<evidence type="ECO:0000313" key="1">
    <source>
        <dbReference type="EMBL" id="ANK63622.1"/>
    </source>
</evidence>
<dbReference type="AlphaFoldDB" id="A0A192H5Y7"/>